<evidence type="ECO:0000313" key="4">
    <source>
        <dbReference type="WBParaSite" id="BPAG_0001061801-mRNA-1"/>
    </source>
</evidence>
<name>A0A0N4TPX4_BRUPA</name>
<dbReference type="WBParaSite" id="BPAG_0001061801-mRNA-1">
    <property type="protein sequence ID" value="BPAG_0001061801-mRNA-1"/>
    <property type="gene ID" value="BPAG_0001061801"/>
</dbReference>
<feature type="compositionally biased region" description="Basic and acidic residues" evidence="1">
    <location>
        <begin position="59"/>
        <end position="76"/>
    </location>
</feature>
<accession>A0A0N4TPX4</accession>
<evidence type="ECO:0000313" key="3">
    <source>
        <dbReference type="Proteomes" id="UP000278627"/>
    </source>
</evidence>
<sequence length="91" mass="10155">MAAQQPHTRRTSFTTQKRDLNFHQFLRPNSTDFSSPATTVAVDVTNTSNLKVGPSSGQPRRESFLYRPSIDERELNRSASRTSSITSIAAQ</sequence>
<feature type="compositionally biased region" description="Low complexity" evidence="1">
    <location>
        <begin position="77"/>
        <end position="91"/>
    </location>
</feature>
<reference evidence="2 3" key="2">
    <citation type="submission" date="2018-11" db="EMBL/GenBank/DDBJ databases">
        <authorList>
            <consortium name="Pathogen Informatics"/>
        </authorList>
    </citation>
    <scope>NUCLEOTIDE SEQUENCE [LARGE SCALE GENOMIC DNA]</scope>
</reference>
<gene>
    <name evidence="2" type="ORF">BPAG_LOCUS10580</name>
</gene>
<dbReference type="EMBL" id="UZAD01013192">
    <property type="protein sequence ID" value="VDN91766.1"/>
    <property type="molecule type" value="Genomic_DNA"/>
</dbReference>
<feature type="region of interest" description="Disordered" evidence="1">
    <location>
        <begin position="50"/>
        <end position="91"/>
    </location>
</feature>
<dbReference type="AlphaFoldDB" id="A0A0N4TPX4"/>
<organism evidence="4">
    <name type="scientific">Brugia pahangi</name>
    <name type="common">Filarial nematode worm</name>
    <dbReference type="NCBI Taxonomy" id="6280"/>
    <lineage>
        <taxon>Eukaryota</taxon>
        <taxon>Metazoa</taxon>
        <taxon>Ecdysozoa</taxon>
        <taxon>Nematoda</taxon>
        <taxon>Chromadorea</taxon>
        <taxon>Rhabditida</taxon>
        <taxon>Spirurina</taxon>
        <taxon>Spiruromorpha</taxon>
        <taxon>Filarioidea</taxon>
        <taxon>Onchocercidae</taxon>
        <taxon>Brugia</taxon>
    </lineage>
</organism>
<keyword evidence="3" id="KW-1185">Reference proteome</keyword>
<protein>
    <submittedName>
        <fullName evidence="2 4">Uncharacterized protein</fullName>
    </submittedName>
</protein>
<evidence type="ECO:0000256" key="1">
    <source>
        <dbReference type="SAM" id="MobiDB-lite"/>
    </source>
</evidence>
<proteinExistence type="predicted"/>
<evidence type="ECO:0000313" key="2">
    <source>
        <dbReference type="EMBL" id="VDN91766.1"/>
    </source>
</evidence>
<reference evidence="4" key="1">
    <citation type="submission" date="2017-02" db="UniProtKB">
        <authorList>
            <consortium name="WormBaseParasite"/>
        </authorList>
    </citation>
    <scope>IDENTIFICATION</scope>
</reference>
<dbReference type="Proteomes" id="UP000278627">
    <property type="component" value="Unassembled WGS sequence"/>
</dbReference>